<name>A0AAU4K7I5_9NOCA</name>
<gene>
    <name evidence="2" type="ORF">OG579_09785</name>
</gene>
<accession>A0AAU4K7I5</accession>
<keyword evidence="3" id="KW-1185">Reference proteome</keyword>
<dbReference type="KEGG" id="whr:OG579_09785"/>
<keyword evidence="1" id="KW-1133">Transmembrane helix</keyword>
<evidence type="ECO:0000313" key="2">
    <source>
        <dbReference type="EMBL" id="WUM22030.1"/>
    </source>
</evidence>
<organism evidence="2 3">
    <name type="scientific">Williamsia herbipolensis</name>
    <dbReference type="NCBI Taxonomy" id="1603258"/>
    <lineage>
        <taxon>Bacteria</taxon>
        <taxon>Bacillati</taxon>
        <taxon>Actinomycetota</taxon>
        <taxon>Actinomycetes</taxon>
        <taxon>Mycobacteriales</taxon>
        <taxon>Nocardiaceae</taxon>
        <taxon>Williamsia</taxon>
    </lineage>
</organism>
<sequence length="213" mass="21850">MGTSGSDDLRDVEPIEGRPWISRISTPSSRVRIGIAIVGVLAIIGVAVPLFISLFSGGDAPDAAAPSTTASPVGSVVRSAEPMYSSPGECISLTKEPAGIVPAKADCGASQFTFIVATALQSSSGDCGVGHYSQLTQPGFGKLCILPNFTAGQCYLIPGARGTLVDFRRAQCDSSATIRVAGRVAAPTIDCPGGETISFSRPSPLTYCLTAPR</sequence>
<keyword evidence="1" id="KW-0812">Transmembrane</keyword>
<keyword evidence="1" id="KW-0472">Membrane</keyword>
<protein>
    <submittedName>
        <fullName evidence="2">Uncharacterized protein</fullName>
    </submittedName>
</protein>
<reference evidence="2 3" key="1">
    <citation type="submission" date="2022-10" db="EMBL/GenBank/DDBJ databases">
        <title>The complete genomes of actinobacterial strains from the NBC collection.</title>
        <authorList>
            <person name="Joergensen T.S."/>
            <person name="Alvarez Arevalo M."/>
            <person name="Sterndorff E.B."/>
            <person name="Faurdal D."/>
            <person name="Vuksanovic O."/>
            <person name="Mourched A.-S."/>
            <person name="Charusanti P."/>
            <person name="Shaw S."/>
            <person name="Blin K."/>
            <person name="Weber T."/>
        </authorList>
    </citation>
    <scope>NUCLEOTIDE SEQUENCE [LARGE SCALE GENOMIC DNA]</scope>
    <source>
        <strain evidence="2 3">NBC_00319</strain>
    </source>
</reference>
<dbReference type="RefSeq" id="WP_328858968.1">
    <property type="nucleotide sequence ID" value="NZ_CP108021.1"/>
</dbReference>
<evidence type="ECO:0000256" key="1">
    <source>
        <dbReference type="SAM" id="Phobius"/>
    </source>
</evidence>
<feature type="transmembrane region" description="Helical" evidence="1">
    <location>
        <begin position="33"/>
        <end position="55"/>
    </location>
</feature>
<dbReference type="AlphaFoldDB" id="A0AAU4K7I5"/>
<dbReference type="Proteomes" id="UP001432128">
    <property type="component" value="Chromosome"/>
</dbReference>
<dbReference type="EMBL" id="CP108021">
    <property type="protein sequence ID" value="WUM22030.1"/>
    <property type="molecule type" value="Genomic_DNA"/>
</dbReference>
<evidence type="ECO:0000313" key="3">
    <source>
        <dbReference type="Proteomes" id="UP001432128"/>
    </source>
</evidence>
<proteinExistence type="predicted"/>